<organism evidence="3">
    <name type="scientific">freshwater sediment metagenome</name>
    <dbReference type="NCBI Taxonomy" id="556182"/>
    <lineage>
        <taxon>unclassified sequences</taxon>
        <taxon>metagenomes</taxon>
        <taxon>ecological metagenomes</taxon>
    </lineage>
</organism>
<sequence>MATLDLDQVVNRLVQLDEPSDASRGSTRRLGGAEEAANSVLALVSEAAASIRQREQQAAGAVARAHDAAKAVKEQLINVEGRADRAEAALRQAKAEIGELTAALAQANKDIELLHSYLAAKDAELAASEQRAIAAEQRGGDAEAAIQRIVEAIRREFSVSAGLALEQAARSEAHSDGGKRLGNGGFSPGRR</sequence>
<dbReference type="EMBL" id="OY288114">
    <property type="protein sequence ID" value="CAJ0854996.1"/>
    <property type="molecule type" value="Genomic_DNA"/>
</dbReference>
<proteinExistence type="predicted"/>
<feature type="compositionally biased region" description="Gly residues" evidence="2">
    <location>
        <begin position="180"/>
        <end position="191"/>
    </location>
</feature>
<protein>
    <submittedName>
        <fullName evidence="3">Uncharacterized protein</fullName>
    </submittedName>
</protein>
<accession>A0AA48RA31</accession>
<dbReference type="AlphaFoldDB" id="A0AA48RA31"/>
<gene>
    <name evidence="3" type="ORF">AMST5_00792</name>
</gene>
<reference evidence="3" key="1">
    <citation type="submission" date="2023-07" db="EMBL/GenBank/DDBJ databases">
        <authorList>
            <person name="Pelsma A.J. K."/>
        </authorList>
    </citation>
    <scope>NUCLEOTIDE SEQUENCE</scope>
</reference>
<feature type="compositionally biased region" description="Basic and acidic residues" evidence="2">
    <location>
        <begin position="169"/>
        <end position="179"/>
    </location>
</feature>
<evidence type="ECO:0000256" key="2">
    <source>
        <dbReference type="SAM" id="MobiDB-lite"/>
    </source>
</evidence>
<evidence type="ECO:0000313" key="3">
    <source>
        <dbReference type="EMBL" id="CAJ0854996.1"/>
    </source>
</evidence>
<evidence type="ECO:0000256" key="1">
    <source>
        <dbReference type="SAM" id="Coils"/>
    </source>
</evidence>
<feature type="coiled-coil region" evidence="1">
    <location>
        <begin position="69"/>
        <end position="138"/>
    </location>
</feature>
<keyword evidence="1" id="KW-0175">Coiled coil</keyword>
<feature type="region of interest" description="Disordered" evidence="2">
    <location>
        <begin position="168"/>
        <end position="191"/>
    </location>
</feature>
<name>A0AA48RA31_9ZZZZ</name>